<dbReference type="Proteomes" id="UP000283721">
    <property type="component" value="Unassembled WGS sequence"/>
</dbReference>
<gene>
    <name evidence="9" type="ORF">DW967_09560</name>
</gene>
<dbReference type="InterPro" id="IPR045886">
    <property type="entry name" value="ThiF/MoeB/HesA"/>
</dbReference>
<evidence type="ECO:0000256" key="3">
    <source>
        <dbReference type="ARBA" id="ARBA00022801"/>
    </source>
</evidence>
<dbReference type="GO" id="GO:0008237">
    <property type="term" value="F:metallopeptidase activity"/>
    <property type="evidence" value="ECO:0007669"/>
    <property type="project" value="UniProtKB-KW"/>
</dbReference>
<evidence type="ECO:0000313" key="9">
    <source>
        <dbReference type="EMBL" id="RGZ91974.1"/>
    </source>
</evidence>
<organism evidence="9 10">
    <name type="scientific">Agathobacter rectalis</name>
    <dbReference type="NCBI Taxonomy" id="39491"/>
    <lineage>
        <taxon>Bacteria</taxon>
        <taxon>Bacillati</taxon>
        <taxon>Bacillota</taxon>
        <taxon>Clostridia</taxon>
        <taxon>Lachnospirales</taxon>
        <taxon>Lachnospiraceae</taxon>
        <taxon>Agathobacter</taxon>
    </lineage>
</organism>
<evidence type="ECO:0000259" key="6">
    <source>
        <dbReference type="Pfam" id="PF00899"/>
    </source>
</evidence>
<feature type="domain" description="Cap2 central linker" evidence="8">
    <location>
        <begin position="71"/>
        <end position="274"/>
    </location>
</feature>
<dbReference type="Pfam" id="PF00899">
    <property type="entry name" value="ThiF"/>
    <property type="match status" value="1"/>
</dbReference>
<dbReference type="AlphaFoldDB" id="A0A413Q676"/>
<dbReference type="GO" id="GO:0061503">
    <property type="term" value="F:tRNA threonylcarbamoyladenosine dehydratase"/>
    <property type="evidence" value="ECO:0007669"/>
    <property type="project" value="TreeGrafter"/>
</dbReference>
<dbReference type="Gene3D" id="3.40.50.720">
    <property type="entry name" value="NAD(P)-binding Rossmann-like Domain"/>
    <property type="match status" value="1"/>
</dbReference>
<evidence type="ECO:0000256" key="4">
    <source>
        <dbReference type="ARBA" id="ARBA00022833"/>
    </source>
</evidence>
<feature type="domain" description="THIF-type NAD/FAD binding fold" evidence="6">
    <location>
        <begin position="288"/>
        <end position="435"/>
    </location>
</feature>
<dbReference type="InterPro" id="IPR000594">
    <property type="entry name" value="ThiF_NAD_FAD-bd"/>
</dbReference>
<dbReference type="InterPro" id="IPR035985">
    <property type="entry name" value="Ubiquitin-activating_enz"/>
</dbReference>
<evidence type="ECO:0008006" key="11">
    <source>
        <dbReference type="Google" id="ProtNLM"/>
    </source>
</evidence>
<keyword evidence="1" id="KW-0645">Protease</keyword>
<protein>
    <recommendedName>
        <fullName evidence="11">Thiamine biosynthesis protein ThiF</fullName>
    </recommendedName>
</protein>
<accession>A0A413Q676</accession>
<keyword evidence="2" id="KW-0479">Metal-binding</keyword>
<dbReference type="SUPFAM" id="SSF69572">
    <property type="entry name" value="Activating enzymes of the ubiquitin-like proteins"/>
    <property type="match status" value="1"/>
</dbReference>
<evidence type="ECO:0000256" key="5">
    <source>
        <dbReference type="ARBA" id="ARBA00023049"/>
    </source>
</evidence>
<keyword evidence="4" id="KW-0862">Zinc</keyword>
<dbReference type="GO" id="GO:0008641">
    <property type="term" value="F:ubiquitin-like modifier activating enzyme activity"/>
    <property type="evidence" value="ECO:0007669"/>
    <property type="project" value="InterPro"/>
</dbReference>
<dbReference type="GO" id="GO:0061504">
    <property type="term" value="P:cyclic threonylcarbamoyladenosine biosynthetic process"/>
    <property type="evidence" value="ECO:0007669"/>
    <property type="project" value="TreeGrafter"/>
</dbReference>
<feature type="domain" description="JAB" evidence="7">
    <location>
        <begin position="528"/>
        <end position="644"/>
    </location>
</feature>
<keyword evidence="5" id="KW-0482">Metalloprotease</keyword>
<dbReference type="PANTHER" id="PTHR43267">
    <property type="entry name" value="TRNA THREONYLCARBAMOYLADENOSINE DEHYDRATASE"/>
    <property type="match status" value="1"/>
</dbReference>
<evidence type="ECO:0000256" key="1">
    <source>
        <dbReference type="ARBA" id="ARBA00022670"/>
    </source>
</evidence>
<keyword evidence="3" id="KW-0378">Hydrolase</keyword>
<evidence type="ECO:0000259" key="8">
    <source>
        <dbReference type="Pfam" id="PF26398"/>
    </source>
</evidence>
<sequence>MNGGIIDTFYHQSNNGVISENGLWRRGDVCLKDPLEYMADINKEPSNFMDRIYWNIKRLLEWVDKAEKNCLVTNKDRFELPDIRESYNIDIIFNEDEISYMQWEDSGAKSGIVKLKYGGNRQYFVETFWSLKNNICVKNKWGGYVNGLNDDSITGIWIILDKIPVINIWQVPNTIAELKNILEQNGISWEKDIMQLFDRIRDGKRHPFLIGFPIPEKFFGENRNYHWWSWVLPVLSYGNKVHKGFRVAKKGWHLRDYDLLNKVKKLEWSYSHNWNQRQILNRGMFERDVVKKKYAIIGAGAIGAMISELLVRSGIYRLLIIDGDIISVGNLSRHTLTIKDTNHAKVIGLKKHLESINSHVHVEIVNEYLSYNNLDILTSCDVIIDCTAKDIVIDVLSKIKVEKTIFSVSVGFKAERLYFVYYKGKEFNETMFSQQIVELIEKDKQKMDIEQLPWDGVGCWNPVFPAMEYDMYMAASIAVEMITKLINNCSKRIYTCVFEKKYDRDGMLIGYEKYVNEELDSKIYIENNVYKRLLMIQKERVKLETGGIIIGYYDEDCRNAIITECTNPPKDSIATRKCFLRGVKGLKSLLKKKWNEKNEYYLGEWHLHPGASPQPSITDIFQMKKIEHNPKFNCQEPILLIVGEKYNNFEISLILFKNNKQYFYIESEP</sequence>
<comment type="caution">
    <text evidence="9">The sequence shown here is derived from an EMBL/GenBank/DDBJ whole genome shotgun (WGS) entry which is preliminary data.</text>
</comment>
<dbReference type="PANTHER" id="PTHR43267:SF1">
    <property type="entry name" value="TRNA THREONYLCARBAMOYLADENOSINE DEHYDRATASE"/>
    <property type="match status" value="1"/>
</dbReference>
<dbReference type="GO" id="GO:0046872">
    <property type="term" value="F:metal ion binding"/>
    <property type="evidence" value="ECO:0007669"/>
    <property type="project" value="UniProtKB-KW"/>
</dbReference>
<reference evidence="9 10" key="1">
    <citation type="submission" date="2018-08" db="EMBL/GenBank/DDBJ databases">
        <title>A genome reference for cultivated species of the human gut microbiota.</title>
        <authorList>
            <person name="Zou Y."/>
            <person name="Xue W."/>
            <person name="Luo G."/>
        </authorList>
    </citation>
    <scope>NUCLEOTIDE SEQUENCE [LARGE SCALE GENOMIC DNA]</scope>
    <source>
        <strain evidence="9 10">AM47-6BH</strain>
    </source>
</reference>
<dbReference type="SUPFAM" id="SSF102712">
    <property type="entry name" value="JAB1/MPN domain"/>
    <property type="match status" value="1"/>
</dbReference>
<dbReference type="Pfam" id="PF26398">
    <property type="entry name" value="Cap2_linker"/>
    <property type="match status" value="1"/>
</dbReference>
<proteinExistence type="predicted"/>
<dbReference type="EMBL" id="QSES01000016">
    <property type="protein sequence ID" value="RGZ91974.1"/>
    <property type="molecule type" value="Genomic_DNA"/>
</dbReference>
<dbReference type="Pfam" id="PF14464">
    <property type="entry name" value="Prok-JAB"/>
    <property type="match status" value="1"/>
</dbReference>
<evidence type="ECO:0000256" key="2">
    <source>
        <dbReference type="ARBA" id="ARBA00022723"/>
    </source>
</evidence>
<dbReference type="InterPro" id="IPR028090">
    <property type="entry name" value="JAB_dom_prok"/>
</dbReference>
<evidence type="ECO:0000313" key="10">
    <source>
        <dbReference type="Proteomes" id="UP000283721"/>
    </source>
</evidence>
<evidence type="ECO:0000259" key="7">
    <source>
        <dbReference type="Pfam" id="PF14464"/>
    </source>
</evidence>
<name>A0A413Q676_9FIRM</name>
<dbReference type="GO" id="GO:0006508">
    <property type="term" value="P:proteolysis"/>
    <property type="evidence" value="ECO:0007669"/>
    <property type="project" value="UniProtKB-KW"/>
</dbReference>
<dbReference type="Gene3D" id="3.40.140.10">
    <property type="entry name" value="Cytidine Deaminase, domain 2"/>
    <property type="match status" value="1"/>
</dbReference>
<dbReference type="InterPro" id="IPR058964">
    <property type="entry name" value="Cap2_linker"/>
</dbReference>